<dbReference type="RefSeq" id="XP_074210493.1">
    <property type="nucleotide sequence ID" value="XM_074354392.1"/>
</dbReference>
<evidence type="ECO:0000313" key="2">
    <source>
        <dbReference type="RefSeq" id="XP_074210493.1"/>
    </source>
</evidence>
<sequence length="237" mass="25295">MGAQSRRQDRKESMDAGSRLGVCFQTWLVPAEGRGRALGQGGDSRRGTLQGPAHGQKRPREEGVRELEPTRCGGRRRRPPQPVRFRVSPGPTGAARLGKGAGGGGRGQVPGRVGGVEGETEGNEATFSSRGLALLRRLRGSALPPGTPCPAPAVASPPLGFLTQAPVPAWWRPSLRDRLWSPGSGPRRPDLRPRKCAPAVPAKSLRSQPEPIKFQNLYCLIPALPGMKCSNQILLCS</sequence>
<accession>A0AC58PKC5</accession>
<dbReference type="Proteomes" id="UP001732780">
    <property type="component" value="Chromosome 28"/>
</dbReference>
<organism evidence="1 2">
    <name type="scientific">Camelus bactrianus</name>
    <name type="common">Bactrian camel</name>
    <dbReference type="NCBI Taxonomy" id="9837"/>
    <lineage>
        <taxon>Eukaryota</taxon>
        <taxon>Metazoa</taxon>
        <taxon>Chordata</taxon>
        <taxon>Craniata</taxon>
        <taxon>Vertebrata</taxon>
        <taxon>Euteleostomi</taxon>
        <taxon>Mammalia</taxon>
        <taxon>Eutheria</taxon>
        <taxon>Laurasiatheria</taxon>
        <taxon>Artiodactyla</taxon>
        <taxon>Tylopoda</taxon>
        <taxon>Camelidae</taxon>
        <taxon>Camelus</taxon>
    </lineage>
</organism>
<proteinExistence type="predicted"/>
<reference evidence="2" key="1">
    <citation type="submission" date="2025-08" db="UniProtKB">
        <authorList>
            <consortium name="RefSeq"/>
        </authorList>
    </citation>
    <scope>IDENTIFICATION</scope>
    <source>
        <tissue evidence="2">Blood</tissue>
    </source>
</reference>
<name>A0AC58PKC5_CAMBA</name>
<gene>
    <name evidence="2" type="primary">EVA1A</name>
</gene>
<evidence type="ECO:0000313" key="1">
    <source>
        <dbReference type="Proteomes" id="UP001732780"/>
    </source>
</evidence>
<keyword evidence="1" id="KW-1185">Reference proteome</keyword>
<protein>
    <submittedName>
        <fullName evidence="2">Protein eva-1 homolog A isoform X1</fullName>
    </submittedName>
</protein>